<dbReference type="EMBL" id="UINC01189927">
    <property type="protein sequence ID" value="SVE03829.1"/>
    <property type="molecule type" value="Genomic_DNA"/>
</dbReference>
<evidence type="ECO:0000313" key="1">
    <source>
        <dbReference type="EMBL" id="SVE03829.1"/>
    </source>
</evidence>
<organism evidence="1">
    <name type="scientific">marine metagenome</name>
    <dbReference type="NCBI Taxonomy" id="408172"/>
    <lineage>
        <taxon>unclassified sequences</taxon>
        <taxon>metagenomes</taxon>
        <taxon>ecological metagenomes</taxon>
    </lineage>
</organism>
<gene>
    <name evidence="1" type="ORF">METZ01_LOCUS456683</name>
</gene>
<proteinExistence type="predicted"/>
<feature type="non-terminal residue" evidence="1">
    <location>
        <position position="252"/>
    </location>
</feature>
<feature type="non-terminal residue" evidence="1">
    <location>
        <position position="1"/>
    </location>
</feature>
<dbReference type="AlphaFoldDB" id="A0A383A8D8"/>
<name>A0A383A8D8_9ZZZZ</name>
<reference evidence="1" key="1">
    <citation type="submission" date="2018-05" db="EMBL/GenBank/DDBJ databases">
        <authorList>
            <person name="Lanie J.A."/>
            <person name="Ng W.-L."/>
            <person name="Kazmierczak K.M."/>
            <person name="Andrzejewski T.M."/>
            <person name="Davidsen T.M."/>
            <person name="Wayne K.J."/>
            <person name="Tettelin H."/>
            <person name="Glass J.I."/>
            <person name="Rusch D."/>
            <person name="Podicherti R."/>
            <person name="Tsui H.-C.T."/>
            <person name="Winkler M.E."/>
        </authorList>
    </citation>
    <scope>NUCLEOTIDE SEQUENCE</scope>
</reference>
<sequence>QMPAVVSIEWYRSIALEENANREFREIFIKNLTKKSQDTSERGKGISFGTKIGETDVELNIGGNINVNGALVFEEKDLVTTNLKESKSWDLEIEQKQNFRIDGNIGERYFVKIKQDSEADFTWENDLTIEYKGNKNDILQKGEAGNINLSLEGMDAVSLGGENSSLFGIKTVNQLGPVKIQSVVAMEQVKKSETTREGTTDTDNTQSINDYNFVRDRYFFIDNRFKDNYFPLENNQHSIDPTYVVGEHELYE</sequence>
<accession>A0A383A8D8</accession>
<protein>
    <submittedName>
        <fullName evidence="1">Uncharacterized protein</fullName>
    </submittedName>
</protein>